<dbReference type="PANTHER" id="PTHR13061:SF29">
    <property type="entry name" value="GAMMA CARBONIC ANHYDRASE-LIKE 1, MITOCHONDRIAL-RELATED"/>
    <property type="match status" value="1"/>
</dbReference>
<dbReference type="Proteomes" id="UP000824220">
    <property type="component" value="Unassembled WGS sequence"/>
</dbReference>
<dbReference type="Pfam" id="PF00132">
    <property type="entry name" value="Hexapep"/>
    <property type="match status" value="1"/>
</dbReference>
<accession>A0A9D2H8F4</accession>
<dbReference type="SUPFAM" id="SSF51161">
    <property type="entry name" value="Trimeric LpxA-like enzymes"/>
    <property type="match status" value="1"/>
</dbReference>
<dbReference type="AlphaFoldDB" id="A0A9D2H8F4"/>
<dbReference type="EMBL" id="DXAM01000153">
    <property type="protein sequence ID" value="HJA05440.1"/>
    <property type="molecule type" value="Genomic_DNA"/>
</dbReference>
<dbReference type="InterPro" id="IPR050484">
    <property type="entry name" value="Transf_Hexapept/Carb_Anhydrase"/>
</dbReference>
<dbReference type="InterPro" id="IPR001451">
    <property type="entry name" value="Hexapep"/>
</dbReference>
<dbReference type="Gene3D" id="2.160.10.10">
    <property type="entry name" value="Hexapeptide repeat proteins"/>
    <property type="match status" value="1"/>
</dbReference>
<protein>
    <submittedName>
        <fullName evidence="1">Gamma carbonic anhydrase family protein</fullName>
    </submittedName>
</protein>
<dbReference type="PANTHER" id="PTHR13061">
    <property type="entry name" value="DYNACTIN SUBUNIT P25"/>
    <property type="match status" value="1"/>
</dbReference>
<gene>
    <name evidence="1" type="ORF">H9800_11335</name>
</gene>
<evidence type="ECO:0000313" key="2">
    <source>
        <dbReference type="Proteomes" id="UP000824220"/>
    </source>
</evidence>
<comment type="caution">
    <text evidence="1">The sequence shown here is derived from an EMBL/GenBank/DDBJ whole genome shotgun (WGS) entry which is preliminary data.</text>
</comment>
<sequence>MTISRDATIRSLPGAEPALDHDVFVAEGARIIGAVTLGPRASVWCNAVLRADVASITIGRDSNVQDNVSVHVDSRHPAVLGEAVSVGHNAVVHGCEIGDGSLIGMNATVLSGAIIGEACLIAAGSVVLEGTVVPPRSLVAGVPAKVRRALTDDEVVGIRANAERYLGYSRTHAQSM</sequence>
<dbReference type="InterPro" id="IPR011004">
    <property type="entry name" value="Trimer_LpxA-like_sf"/>
</dbReference>
<name>A0A9D2H8F4_9MICO</name>
<organism evidence="1 2">
    <name type="scientific">Candidatus Microbacterium stercoravium</name>
    <dbReference type="NCBI Taxonomy" id="2838697"/>
    <lineage>
        <taxon>Bacteria</taxon>
        <taxon>Bacillati</taxon>
        <taxon>Actinomycetota</taxon>
        <taxon>Actinomycetes</taxon>
        <taxon>Micrococcales</taxon>
        <taxon>Microbacteriaceae</taxon>
        <taxon>Microbacterium</taxon>
    </lineage>
</organism>
<dbReference type="CDD" id="cd04645">
    <property type="entry name" value="LbH_gamma_CA_like"/>
    <property type="match status" value="1"/>
</dbReference>
<reference evidence="1" key="2">
    <citation type="submission" date="2021-04" db="EMBL/GenBank/DDBJ databases">
        <authorList>
            <person name="Gilroy R."/>
        </authorList>
    </citation>
    <scope>NUCLEOTIDE SEQUENCE</scope>
    <source>
        <strain evidence="1">ChiHjej8B7-3636</strain>
    </source>
</reference>
<dbReference type="InterPro" id="IPR047324">
    <property type="entry name" value="LbH_gamma_CA-like"/>
</dbReference>
<proteinExistence type="predicted"/>
<reference evidence="1" key="1">
    <citation type="journal article" date="2021" name="PeerJ">
        <title>Extensive microbial diversity within the chicken gut microbiome revealed by metagenomics and culture.</title>
        <authorList>
            <person name="Gilroy R."/>
            <person name="Ravi A."/>
            <person name="Getino M."/>
            <person name="Pursley I."/>
            <person name="Horton D.L."/>
            <person name="Alikhan N.F."/>
            <person name="Baker D."/>
            <person name="Gharbi K."/>
            <person name="Hall N."/>
            <person name="Watson M."/>
            <person name="Adriaenssens E.M."/>
            <person name="Foster-Nyarko E."/>
            <person name="Jarju S."/>
            <person name="Secka A."/>
            <person name="Antonio M."/>
            <person name="Oren A."/>
            <person name="Chaudhuri R.R."/>
            <person name="La Ragione R."/>
            <person name="Hildebrand F."/>
            <person name="Pallen M.J."/>
        </authorList>
    </citation>
    <scope>NUCLEOTIDE SEQUENCE</scope>
    <source>
        <strain evidence="1">ChiHjej8B7-3636</strain>
    </source>
</reference>
<evidence type="ECO:0000313" key="1">
    <source>
        <dbReference type="EMBL" id="HJA05440.1"/>
    </source>
</evidence>